<comment type="caution">
    <text evidence="1">The sequence shown here is derived from an EMBL/GenBank/DDBJ whole genome shotgun (WGS) entry which is preliminary data.</text>
</comment>
<evidence type="ECO:0000313" key="2">
    <source>
        <dbReference type="Proteomes" id="UP001586593"/>
    </source>
</evidence>
<reference evidence="1 2" key="1">
    <citation type="journal article" date="2024" name="Commun. Biol.">
        <title>Comparative genomic analysis of thermophilic fungi reveals convergent evolutionary adaptations and gene losses.</title>
        <authorList>
            <person name="Steindorff A.S."/>
            <person name="Aguilar-Pontes M.V."/>
            <person name="Robinson A.J."/>
            <person name="Andreopoulos B."/>
            <person name="LaButti K."/>
            <person name="Kuo A."/>
            <person name="Mondo S."/>
            <person name="Riley R."/>
            <person name="Otillar R."/>
            <person name="Haridas S."/>
            <person name="Lipzen A."/>
            <person name="Grimwood J."/>
            <person name="Schmutz J."/>
            <person name="Clum A."/>
            <person name="Reid I.D."/>
            <person name="Moisan M.C."/>
            <person name="Butler G."/>
            <person name="Nguyen T.T.M."/>
            <person name="Dewar K."/>
            <person name="Conant G."/>
            <person name="Drula E."/>
            <person name="Henrissat B."/>
            <person name="Hansel C."/>
            <person name="Singer S."/>
            <person name="Hutchinson M.I."/>
            <person name="de Vries R.P."/>
            <person name="Natvig D.O."/>
            <person name="Powell A.J."/>
            <person name="Tsang A."/>
            <person name="Grigoriev I.V."/>
        </authorList>
    </citation>
    <scope>NUCLEOTIDE SEQUENCE [LARGE SCALE GENOMIC DNA]</scope>
    <source>
        <strain evidence="1 2">ATCC 24622</strain>
    </source>
</reference>
<keyword evidence="2" id="KW-1185">Reference proteome</keyword>
<proteinExistence type="predicted"/>
<evidence type="ECO:0000313" key="1">
    <source>
        <dbReference type="EMBL" id="KAL1845596.1"/>
    </source>
</evidence>
<sequence>MTISLSAPIECPVWLPVWVHGDRYFPHHPPGELGLAEWALPAFPLSGLDDHLQSQKGGHDVRTGKSSPSEFCLDVSLLLREEQMHQGICFSLLLGDEQRTTFRWHRAPAVGQSNARIEGGRNHGRWDWKTHPRLEQSYRKPCILKRNNKAPKLDTVTHIVPIW</sequence>
<gene>
    <name evidence="1" type="ORF">VTK73DRAFT_470</name>
</gene>
<dbReference type="Proteomes" id="UP001586593">
    <property type="component" value="Unassembled WGS sequence"/>
</dbReference>
<dbReference type="EMBL" id="JAZHXJ010001088">
    <property type="protein sequence ID" value="KAL1845596.1"/>
    <property type="molecule type" value="Genomic_DNA"/>
</dbReference>
<organism evidence="1 2">
    <name type="scientific">Phialemonium thermophilum</name>
    <dbReference type="NCBI Taxonomy" id="223376"/>
    <lineage>
        <taxon>Eukaryota</taxon>
        <taxon>Fungi</taxon>
        <taxon>Dikarya</taxon>
        <taxon>Ascomycota</taxon>
        <taxon>Pezizomycotina</taxon>
        <taxon>Sordariomycetes</taxon>
        <taxon>Sordariomycetidae</taxon>
        <taxon>Cephalothecales</taxon>
        <taxon>Cephalothecaceae</taxon>
        <taxon>Phialemonium</taxon>
    </lineage>
</organism>
<accession>A0ABR3VUY5</accession>
<protein>
    <submittedName>
        <fullName evidence="1">Uncharacterized protein</fullName>
    </submittedName>
</protein>
<name>A0ABR3VUY5_9PEZI</name>